<protein>
    <submittedName>
        <fullName evidence="2">Aminoglycoside phosphotransferase family protein</fullName>
    </submittedName>
</protein>
<name>A0A366LY47_9ACTN</name>
<dbReference type="SUPFAM" id="SSF56112">
    <property type="entry name" value="Protein kinase-like (PK-like)"/>
    <property type="match status" value="1"/>
</dbReference>
<organism evidence="2 3">
    <name type="scientific">Spongiactinospora rosea</name>
    <dbReference type="NCBI Taxonomy" id="2248750"/>
    <lineage>
        <taxon>Bacteria</taxon>
        <taxon>Bacillati</taxon>
        <taxon>Actinomycetota</taxon>
        <taxon>Actinomycetes</taxon>
        <taxon>Streptosporangiales</taxon>
        <taxon>Streptosporangiaceae</taxon>
        <taxon>Spongiactinospora</taxon>
    </lineage>
</organism>
<reference evidence="2 3" key="1">
    <citation type="submission" date="2018-06" db="EMBL/GenBank/DDBJ databases">
        <title>Sphaerisporangium craniellae sp. nov., isolated from a marine sponge in the South China Sea.</title>
        <authorList>
            <person name="Li L."/>
        </authorList>
    </citation>
    <scope>NUCLEOTIDE SEQUENCE [LARGE SCALE GENOMIC DNA]</scope>
    <source>
        <strain evidence="2 3">LHW63015</strain>
    </source>
</reference>
<evidence type="ECO:0000313" key="2">
    <source>
        <dbReference type="EMBL" id="RBQ18082.1"/>
    </source>
</evidence>
<evidence type="ECO:0000259" key="1">
    <source>
        <dbReference type="Pfam" id="PF01636"/>
    </source>
</evidence>
<dbReference type="AlphaFoldDB" id="A0A366LY47"/>
<feature type="domain" description="Aminoglycoside phosphotransferase" evidence="1">
    <location>
        <begin position="51"/>
        <end position="249"/>
    </location>
</feature>
<accession>A0A366LY47</accession>
<gene>
    <name evidence="2" type="ORF">DP939_22225</name>
</gene>
<dbReference type="InterPro" id="IPR002575">
    <property type="entry name" value="Aminoglycoside_PTrfase"/>
</dbReference>
<evidence type="ECO:0000313" key="3">
    <source>
        <dbReference type="Proteomes" id="UP000253303"/>
    </source>
</evidence>
<proteinExistence type="predicted"/>
<dbReference type="InterPro" id="IPR011009">
    <property type="entry name" value="Kinase-like_dom_sf"/>
</dbReference>
<dbReference type="GO" id="GO:0016740">
    <property type="term" value="F:transferase activity"/>
    <property type="evidence" value="ECO:0007669"/>
    <property type="project" value="UniProtKB-KW"/>
</dbReference>
<dbReference type="Gene3D" id="3.90.1200.10">
    <property type="match status" value="1"/>
</dbReference>
<dbReference type="Proteomes" id="UP000253303">
    <property type="component" value="Unassembled WGS sequence"/>
</dbReference>
<keyword evidence="2" id="KW-0808">Transferase</keyword>
<comment type="caution">
    <text evidence="2">The sequence shown here is derived from an EMBL/GenBank/DDBJ whole genome shotgun (WGS) entry which is preliminary data.</text>
</comment>
<dbReference type="Pfam" id="PF01636">
    <property type="entry name" value="APH"/>
    <property type="match status" value="1"/>
</dbReference>
<dbReference type="EMBL" id="QMEY01000009">
    <property type="protein sequence ID" value="RBQ18082.1"/>
    <property type="molecule type" value="Genomic_DNA"/>
</dbReference>
<keyword evidence="3" id="KW-1185">Reference proteome</keyword>
<sequence>MIMDSETSFTADIALDVLQQVCADAGLDARGAELLGPVGDNAVWRLPLEGIVARIAWSTDALPSVRRELGVAAWLAKQDFPAVRVAACGDQPVIHRGRVVTFWEEIPKPQQASTAEMGTLLKRLHALPCPDDGLLTPYDPFARQHSHIDEATGINPTARAFLTTRLTELQNAHASLNFALPPGVIHGDAHRKNIVRAADGQVMLLDLERFSTGHPEWDLTVPAVYRRVGWYDDATYAAFAHAYGLDVTEWSGFPVLAQIRELRMTTWLASRTGREPRLIPEALHRIATLRDPALPRHWSPGT</sequence>